<dbReference type="FunFam" id="3.30.420.10:FF:000014">
    <property type="entry name" value="Piwi-like RNA-mediated gene silencing 1"/>
    <property type="match status" value="1"/>
</dbReference>
<evidence type="ECO:0000256" key="7">
    <source>
        <dbReference type="ARBA" id="ARBA00038291"/>
    </source>
</evidence>
<evidence type="ECO:0000256" key="5">
    <source>
        <dbReference type="ARBA" id="ARBA00022884"/>
    </source>
</evidence>
<dbReference type="GO" id="GO:0140965">
    <property type="term" value="P:secondary piRNA processing"/>
    <property type="evidence" value="ECO:0007669"/>
    <property type="project" value="UniProtKB-ARBA"/>
</dbReference>
<dbReference type="InterPro" id="IPR003100">
    <property type="entry name" value="PAZ_dom"/>
</dbReference>
<dbReference type="InterPro" id="IPR036397">
    <property type="entry name" value="RNaseH_sf"/>
</dbReference>
<dbReference type="FunFam" id="2.170.260.10:FF:000003">
    <property type="entry name" value="Piwi-like RNA-mediated gene silencing 2"/>
    <property type="match status" value="1"/>
</dbReference>
<evidence type="ECO:0000256" key="3">
    <source>
        <dbReference type="ARBA" id="ARBA00022490"/>
    </source>
</evidence>
<evidence type="ECO:0000259" key="9">
    <source>
        <dbReference type="PROSITE" id="PS50822"/>
    </source>
</evidence>
<dbReference type="PROSITE" id="PS50821">
    <property type="entry name" value="PAZ"/>
    <property type="match status" value="1"/>
</dbReference>
<sequence length="720" mass="83129">MNPDVDNTGKRKDLFKTASRDLLQGGYLFDGTVMFTPQKIPNDPVELFVQDENEENIRITIRLVGDLTWGDHHYIQLFNIIIRKCLALMGLKQVGRNYYMPDQKIVISEHKIQLWPGYFTSMRQHEKDILLNVDLQFKFMRTDNVYDLLLECQGANARKEFQSKIIGSVVLTYYNNKTYKIDDVDFQSSPNNTFKMADGSEITYKQYYQRKYNVNIRNQDQPLLVSRSKPRELRAGMPETIFLVPELCQLTGLTDRQRENFNLMKTLASHTRIGVESRIRKLMDFSRQIHSRPEVVQEIRRWDLDIGERLVQFQGRVLPNEHIVSGGDTRYNSGPQADWTKELRSKPMVCAPKMERLAVVCPARLKNATQDFLQTLARTASGMRWSIGSPKIFEINDDRSGSYIEKIENIINSAHPTLILVILSNNSQDRYSAIKKKCYVDRGVPTQMFVARNLNSKGIMSIATKVAIQMNCKIGGAPWTISVPLNGLMVVGYDVCRDTANRKKSFSGMVSSLDKQMTRYFSCTSEHKMEEELSNNFAAYLLLACKKYKEVNKHYPDRILIYRDGVGEGQIPYVHEHELNNIKKKLKQDIYKNNDLKMAFVIVSKRINTRIFTEKDNPPPGTVVDDVITLPERYDFYIVSQCVRQGTVSPTSYNVIEDTLGLTPDRMQILTYKLTHMYYNWSGTVRVPAPCQYAHKLAFMVSQNLHRPAHPDLENVLYYL</sequence>
<reference evidence="10 11" key="1">
    <citation type="submission" date="2017-03" db="EMBL/GenBank/DDBJ databases">
        <title>Genome of the blue death feigning beetle - Asbolus verrucosus.</title>
        <authorList>
            <person name="Rider S.D."/>
        </authorList>
    </citation>
    <scope>NUCLEOTIDE SEQUENCE [LARGE SCALE GENOMIC DNA]</scope>
    <source>
        <strain evidence="10">Butters</strain>
        <tissue evidence="10">Head and leg muscle</tissue>
    </source>
</reference>
<keyword evidence="2" id="KW-0217">Developmental protein</keyword>
<keyword evidence="11" id="KW-1185">Reference proteome</keyword>
<dbReference type="GO" id="GO:0030154">
    <property type="term" value="P:cell differentiation"/>
    <property type="evidence" value="ECO:0007669"/>
    <property type="project" value="UniProtKB-KW"/>
</dbReference>
<keyword evidence="6" id="KW-0943">RNA-mediated gene silencing</keyword>
<comment type="caution">
    <text evidence="10">The sequence shown here is derived from an EMBL/GenBank/DDBJ whole genome shotgun (WGS) entry which is preliminary data.</text>
</comment>
<dbReference type="Pfam" id="PF08699">
    <property type="entry name" value="ArgoL1"/>
    <property type="match status" value="1"/>
</dbReference>
<dbReference type="Proteomes" id="UP000292052">
    <property type="component" value="Unassembled WGS sequence"/>
</dbReference>
<keyword evidence="5" id="KW-0694">RNA-binding</keyword>
<dbReference type="GO" id="GO:0005737">
    <property type="term" value="C:cytoplasm"/>
    <property type="evidence" value="ECO:0007669"/>
    <property type="project" value="UniProtKB-SubCell"/>
</dbReference>
<dbReference type="InterPro" id="IPR036085">
    <property type="entry name" value="PAZ_dom_sf"/>
</dbReference>
<dbReference type="STRING" id="1661398.A0A482V7Y9"/>
<gene>
    <name evidence="10" type="ORF">BDFB_004784</name>
</gene>
<dbReference type="Pfam" id="PF02171">
    <property type="entry name" value="Piwi"/>
    <property type="match status" value="1"/>
</dbReference>
<name>A0A482V7Y9_ASBVE</name>
<dbReference type="CDD" id="cd04658">
    <property type="entry name" value="Piwi_piwi-like_Euk"/>
    <property type="match status" value="1"/>
</dbReference>
<comment type="subcellular location">
    <subcellularLocation>
        <location evidence="1">Cytoplasm</location>
    </subcellularLocation>
</comment>
<proteinExistence type="inferred from homology"/>
<dbReference type="Gene3D" id="3.40.50.2300">
    <property type="match status" value="1"/>
</dbReference>
<feature type="domain" description="Piwi" evidence="9">
    <location>
        <begin position="418"/>
        <end position="706"/>
    </location>
</feature>
<protein>
    <submittedName>
        <fullName evidence="10">Aubergine</fullName>
    </submittedName>
</protein>
<evidence type="ECO:0000313" key="10">
    <source>
        <dbReference type="EMBL" id="RZB39309.1"/>
    </source>
</evidence>
<dbReference type="InterPro" id="IPR012337">
    <property type="entry name" value="RNaseH-like_sf"/>
</dbReference>
<dbReference type="CDD" id="cd02845">
    <property type="entry name" value="PAZ_piwi_like"/>
    <property type="match status" value="1"/>
</dbReference>
<evidence type="ECO:0000256" key="2">
    <source>
        <dbReference type="ARBA" id="ARBA00022473"/>
    </source>
</evidence>
<evidence type="ECO:0000313" key="11">
    <source>
        <dbReference type="Proteomes" id="UP000292052"/>
    </source>
</evidence>
<evidence type="ECO:0000256" key="4">
    <source>
        <dbReference type="ARBA" id="ARBA00022782"/>
    </source>
</evidence>
<evidence type="ECO:0000256" key="6">
    <source>
        <dbReference type="ARBA" id="ARBA00023158"/>
    </source>
</evidence>
<evidence type="ECO:0000259" key="8">
    <source>
        <dbReference type="PROSITE" id="PS50821"/>
    </source>
</evidence>
<comment type="similarity">
    <text evidence="7">Belongs to the argonaute family. Piwi subfamily.</text>
</comment>
<dbReference type="SMART" id="SM00950">
    <property type="entry name" value="Piwi"/>
    <property type="match status" value="1"/>
</dbReference>
<dbReference type="Pfam" id="PF23278">
    <property type="entry name" value="Piwi_N"/>
    <property type="match status" value="1"/>
</dbReference>
<keyword evidence="4" id="KW-0221">Differentiation</keyword>
<dbReference type="Gene3D" id="3.30.420.10">
    <property type="entry name" value="Ribonuclease H-like superfamily/Ribonuclease H"/>
    <property type="match status" value="1"/>
</dbReference>
<dbReference type="AlphaFoldDB" id="A0A482V7Y9"/>
<keyword evidence="3" id="KW-0963">Cytoplasm</keyword>
<dbReference type="PROSITE" id="PS50822">
    <property type="entry name" value="PIWI"/>
    <property type="match status" value="1"/>
</dbReference>
<dbReference type="GO" id="GO:0003723">
    <property type="term" value="F:RNA binding"/>
    <property type="evidence" value="ECO:0007669"/>
    <property type="project" value="UniProtKB-KW"/>
</dbReference>
<accession>A0A482V7Y9</accession>
<dbReference type="SMART" id="SM00949">
    <property type="entry name" value="PAZ"/>
    <property type="match status" value="1"/>
</dbReference>
<evidence type="ECO:0000256" key="1">
    <source>
        <dbReference type="ARBA" id="ARBA00004496"/>
    </source>
</evidence>
<dbReference type="InterPro" id="IPR014811">
    <property type="entry name" value="ArgoL1"/>
</dbReference>
<dbReference type="Gene3D" id="2.170.260.10">
    <property type="entry name" value="paz domain"/>
    <property type="match status" value="1"/>
</dbReference>
<dbReference type="EMBL" id="QDEB01129350">
    <property type="protein sequence ID" value="RZB39309.1"/>
    <property type="molecule type" value="Genomic_DNA"/>
</dbReference>
<dbReference type="SUPFAM" id="SSF101690">
    <property type="entry name" value="PAZ domain"/>
    <property type="match status" value="1"/>
</dbReference>
<dbReference type="SUPFAM" id="SSF53098">
    <property type="entry name" value="Ribonuclease H-like"/>
    <property type="match status" value="1"/>
</dbReference>
<dbReference type="InterPro" id="IPR003165">
    <property type="entry name" value="Piwi"/>
</dbReference>
<dbReference type="PANTHER" id="PTHR22891">
    <property type="entry name" value="EUKARYOTIC TRANSLATION INITIATION FACTOR 2C"/>
    <property type="match status" value="1"/>
</dbReference>
<feature type="domain" description="PAZ" evidence="8">
    <location>
        <begin position="144"/>
        <end position="252"/>
    </location>
</feature>
<dbReference type="OrthoDB" id="445936at2759"/>
<dbReference type="Pfam" id="PF02170">
    <property type="entry name" value="PAZ"/>
    <property type="match status" value="1"/>
</dbReference>
<organism evidence="10 11">
    <name type="scientific">Asbolus verrucosus</name>
    <name type="common">Desert ironclad beetle</name>
    <dbReference type="NCBI Taxonomy" id="1661398"/>
    <lineage>
        <taxon>Eukaryota</taxon>
        <taxon>Metazoa</taxon>
        <taxon>Ecdysozoa</taxon>
        <taxon>Arthropoda</taxon>
        <taxon>Hexapoda</taxon>
        <taxon>Insecta</taxon>
        <taxon>Pterygota</taxon>
        <taxon>Neoptera</taxon>
        <taxon>Endopterygota</taxon>
        <taxon>Coleoptera</taxon>
        <taxon>Polyphaga</taxon>
        <taxon>Cucujiformia</taxon>
        <taxon>Tenebrionidae</taxon>
        <taxon>Pimeliinae</taxon>
        <taxon>Asbolus</taxon>
    </lineage>
</organism>